<feature type="domain" description="Major facilitator superfamily (MFS) profile" evidence="5">
    <location>
        <begin position="7"/>
        <end position="380"/>
    </location>
</feature>
<protein>
    <submittedName>
        <fullName evidence="6">Predicted arabinose efflux permease, MFS family</fullName>
    </submittedName>
</protein>
<dbReference type="CDD" id="cd17477">
    <property type="entry name" value="MFS_YcaD_like"/>
    <property type="match status" value="1"/>
</dbReference>
<feature type="transmembrane region" description="Helical" evidence="4">
    <location>
        <begin position="42"/>
        <end position="61"/>
    </location>
</feature>
<dbReference type="InterPro" id="IPR036259">
    <property type="entry name" value="MFS_trans_sf"/>
</dbReference>
<dbReference type="InterPro" id="IPR020846">
    <property type="entry name" value="MFS_dom"/>
</dbReference>
<evidence type="ECO:0000313" key="7">
    <source>
        <dbReference type="Proteomes" id="UP000197065"/>
    </source>
</evidence>
<dbReference type="Pfam" id="PF07690">
    <property type="entry name" value="MFS_1"/>
    <property type="match status" value="1"/>
</dbReference>
<feature type="transmembrane region" description="Helical" evidence="4">
    <location>
        <begin position="290"/>
        <end position="311"/>
    </location>
</feature>
<evidence type="ECO:0000313" key="6">
    <source>
        <dbReference type="EMBL" id="SNB70207.1"/>
    </source>
</evidence>
<feature type="transmembrane region" description="Helical" evidence="4">
    <location>
        <begin position="354"/>
        <end position="373"/>
    </location>
</feature>
<evidence type="ECO:0000256" key="1">
    <source>
        <dbReference type="ARBA" id="ARBA00022692"/>
    </source>
</evidence>
<dbReference type="Gene3D" id="1.20.1250.20">
    <property type="entry name" value="MFS general substrate transporter like domains"/>
    <property type="match status" value="2"/>
</dbReference>
<organism evidence="6 7">
    <name type="scientific">Arboricoccus pini</name>
    <dbReference type="NCBI Taxonomy" id="1963835"/>
    <lineage>
        <taxon>Bacteria</taxon>
        <taxon>Pseudomonadati</taxon>
        <taxon>Pseudomonadota</taxon>
        <taxon>Alphaproteobacteria</taxon>
        <taxon>Geminicoccales</taxon>
        <taxon>Geminicoccaceae</taxon>
        <taxon>Arboricoccus</taxon>
    </lineage>
</organism>
<keyword evidence="3 4" id="KW-0472">Membrane</keyword>
<dbReference type="PANTHER" id="PTHR23521">
    <property type="entry name" value="TRANSPORTER MFS SUPERFAMILY"/>
    <property type="match status" value="1"/>
</dbReference>
<keyword evidence="2 4" id="KW-1133">Transmembrane helix</keyword>
<feature type="transmembrane region" description="Helical" evidence="4">
    <location>
        <begin position="266"/>
        <end position="284"/>
    </location>
</feature>
<dbReference type="EMBL" id="FYEH01000007">
    <property type="protein sequence ID" value="SNB70207.1"/>
    <property type="molecule type" value="Genomic_DNA"/>
</dbReference>
<gene>
    <name evidence="6" type="ORF">SAMN07250955_107141</name>
</gene>
<feature type="transmembrane region" description="Helical" evidence="4">
    <location>
        <begin position="131"/>
        <end position="152"/>
    </location>
</feature>
<dbReference type="RefSeq" id="WP_088561704.1">
    <property type="nucleotide sequence ID" value="NZ_FYEH01000007.1"/>
</dbReference>
<reference evidence="6 7" key="1">
    <citation type="submission" date="2017-06" db="EMBL/GenBank/DDBJ databases">
        <authorList>
            <person name="Kim H.J."/>
            <person name="Triplett B.A."/>
        </authorList>
    </citation>
    <scope>NUCLEOTIDE SEQUENCE [LARGE SCALE GENOMIC DNA]</scope>
    <source>
        <strain evidence="6 7">B29T1</strain>
    </source>
</reference>
<keyword evidence="7" id="KW-1185">Reference proteome</keyword>
<dbReference type="PROSITE" id="PS50850">
    <property type="entry name" value="MFS"/>
    <property type="match status" value="1"/>
</dbReference>
<dbReference type="InterPro" id="IPR011701">
    <property type="entry name" value="MFS"/>
</dbReference>
<dbReference type="SUPFAM" id="SSF103473">
    <property type="entry name" value="MFS general substrate transporter"/>
    <property type="match status" value="1"/>
</dbReference>
<dbReference type="InterPro" id="IPR047200">
    <property type="entry name" value="MFS_YcaD-like"/>
</dbReference>
<evidence type="ECO:0000256" key="2">
    <source>
        <dbReference type="ARBA" id="ARBA00022989"/>
    </source>
</evidence>
<proteinExistence type="predicted"/>
<dbReference type="GO" id="GO:0005886">
    <property type="term" value="C:plasma membrane"/>
    <property type="evidence" value="ECO:0007669"/>
    <property type="project" value="TreeGrafter"/>
</dbReference>
<dbReference type="Proteomes" id="UP000197065">
    <property type="component" value="Unassembled WGS sequence"/>
</dbReference>
<feature type="transmembrane region" description="Helical" evidence="4">
    <location>
        <begin position="323"/>
        <end position="348"/>
    </location>
</feature>
<feature type="transmembrane region" description="Helical" evidence="4">
    <location>
        <begin position="98"/>
        <end position="119"/>
    </location>
</feature>
<accession>A0A212RD40</accession>
<dbReference type="OrthoDB" id="9810614at2"/>
<dbReference type="GO" id="GO:0022857">
    <property type="term" value="F:transmembrane transporter activity"/>
    <property type="evidence" value="ECO:0007669"/>
    <property type="project" value="InterPro"/>
</dbReference>
<dbReference type="PANTHER" id="PTHR23521:SF3">
    <property type="entry name" value="MFS TRANSPORTER"/>
    <property type="match status" value="1"/>
</dbReference>
<feature type="transmembrane region" description="Helical" evidence="4">
    <location>
        <begin position="191"/>
        <end position="213"/>
    </location>
</feature>
<keyword evidence="1 4" id="KW-0812">Transmembrane</keyword>
<evidence type="ECO:0000256" key="3">
    <source>
        <dbReference type="ARBA" id="ARBA00023136"/>
    </source>
</evidence>
<name>A0A212RD40_9PROT</name>
<dbReference type="AlphaFoldDB" id="A0A212RD40"/>
<sequence>MPTMLRSNWALLLGILLLMLGSGLQSSLLPIRASLAGFPTSTTGLVLSAYYAGYLLGWALVPGLIAKVGHVRVFAAMGSLVSISVLMHAVIVSAPVWFLARMLTGASLCGIFMTTESWLNSNATNAIRGQLLATYMVILLAGLSVGPFLLNLASPSSASLFILVAMLVSLAIIPMLLSASPAPALAPSMRLGLKALFALSPLGTVAIFCVGVAQSGIYGGVGTIYGRAIGLSIPGVSLFMSLTILGGMLFQWPVGWLSDRFDRRKILTLVAFLTAVCALLAIPAQSNTRLVFILFFLTGGFALPLYSLCVAHANDYMTKEQMVGASGALLLVNGVGSVLGPGLSAFFIGRIGAYGFPLFIGCVHAFIGIFALWRMTRRSAPSMAAQGPTIPLATPTPMVTTIGQDHAVEQSVDDHVVLAEQDERRA</sequence>
<feature type="transmembrane region" description="Helical" evidence="4">
    <location>
        <begin position="158"/>
        <end position="179"/>
    </location>
</feature>
<evidence type="ECO:0000259" key="5">
    <source>
        <dbReference type="PROSITE" id="PS50850"/>
    </source>
</evidence>
<evidence type="ECO:0000256" key="4">
    <source>
        <dbReference type="SAM" id="Phobius"/>
    </source>
</evidence>
<feature type="transmembrane region" description="Helical" evidence="4">
    <location>
        <begin position="73"/>
        <end position="92"/>
    </location>
</feature>
<feature type="transmembrane region" description="Helical" evidence="4">
    <location>
        <begin position="233"/>
        <end position="254"/>
    </location>
</feature>